<dbReference type="InterPro" id="IPR007822">
    <property type="entry name" value="LANC-like"/>
</dbReference>
<name>A0A1V9GDA6_9BACT</name>
<dbReference type="Gene3D" id="1.50.10.10">
    <property type="match status" value="2"/>
</dbReference>
<dbReference type="InterPro" id="IPR012341">
    <property type="entry name" value="6hp_glycosidase-like_sf"/>
</dbReference>
<dbReference type="GO" id="GO:0005975">
    <property type="term" value="P:carbohydrate metabolic process"/>
    <property type="evidence" value="ECO:0007669"/>
    <property type="project" value="InterPro"/>
</dbReference>
<gene>
    <name evidence="1" type="ORF">A4R26_02285</name>
</gene>
<dbReference type="OrthoDB" id="9148343at2"/>
<evidence type="ECO:0008006" key="3">
    <source>
        <dbReference type="Google" id="ProtNLM"/>
    </source>
</evidence>
<dbReference type="RefSeq" id="WP_081159372.1">
    <property type="nucleotide sequence ID" value="NZ_LWBP01000001.1"/>
</dbReference>
<dbReference type="SMART" id="SM01260">
    <property type="entry name" value="LANC_like"/>
    <property type="match status" value="1"/>
</dbReference>
<dbReference type="EMBL" id="LWBP01000001">
    <property type="protein sequence ID" value="OQP68645.1"/>
    <property type="molecule type" value="Genomic_DNA"/>
</dbReference>
<dbReference type="GO" id="GO:0031179">
    <property type="term" value="P:peptide modification"/>
    <property type="evidence" value="ECO:0007669"/>
    <property type="project" value="InterPro"/>
</dbReference>
<dbReference type="SUPFAM" id="SSF158745">
    <property type="entry name" value="LanC-like"/>
    <property type="match status" value="1"/>
</dbReference>
<dbReference type="Proteomes" id="UP000192276">
    <property type="component" value="Unassembled WGS sequence"/>
</dbReference>
<comment type="caution">
    <text evidence="1">The sequence shown here is derived from an EMBL/GenBank/DDBJ whole genome shotgun (WGS) entry which is preliminary data.</text>
</comment>
<sequence>MKRLEEEMLKKAWDIYNEYLIIYPPGSANDLHTTNGNVWKSYGFKEGKLGFLFFMLELYKNTGDENVWNNILTELAIIESFAKRVATNNFTIQGKLGLGFFYLEAFERTGKKGFLEKAVELAREYYNGDSYQYRIISRPSLLDGISGILLFTQRLYLKTKATWLLEYVEKYLLRIISNAISADQGIFWGGITNKRRQNIGLAGTAGISFVLAFLGKCFGNSLLVELAEQALQYEQGYWAAGNSAGARELSLEHGLFGMVLVKNYLGITDTQQLHDLPKPASYGLLTGMAGTGLGFSEVFRITGNEACLQEAEQIAERLLPVSAKNDMPLTMEGSLGIGYFMLQLIGIKNDRPGVFFIPAFTTAVKRDELPEQSVFCEGNQEIYLTTVRRHFSNTLSALKQELPDAWEELLRREKSADVNDFVAYIKRVIDEVQDVAQINSLLYNFERESFALSILRSSKEPVLYDDSAILETDTLLKLPDEKLLQLTLRHSEKVWVFSKEPSLENGFTKESFGNFLQQYGTKTFLYKVSDMDTLQVFVPGILKLIFDRFGTPVAVTDARNQIAYFLLMQNEEVIGFLKNHYRAKDKDHLMEIINEMTLDGIKYCIMEGFLEVTN</sequence>
<dbReference type="AlphaFoldDB" id="A0A1V9GDA6"/>
<reference evidence="2" key="1">
    <citation type="submission" date="2016-04" db="EMBL/GenBank/DDBJ databases">
        <authorList>
            <person name="Chen L."/>
            <person name="Zhuang W."/>
            <person name="Wang G."/>
        </authorList>
    </citation>
    <scope>NUCLEOTIDE SEQUENCE [LARGE SCALE GENOMIC DNA]</scope>
    <source>
        <strain evidence="2">208</strain>
    </source>
</reference>
<dbReference type="Pfam" id="PF05147">
    <property type="entry name" value="LANC_like"/>
    <property type="match status" value="1"/>
</dbReference>
<proteinExistence type="predicted"/>
<accession>A0A1V9GDA6</accession>
<evidence type="ECO:0000313" key="1">
    <source>
        <dbReference type="EMBL" id="OQP68645.1"/>
    </source>
</evidence>
<dbReference type="STRING" id="550983.A4R26_02285"/>
<organism evidence="1 2">
    <name type="scientific">Niastella populi</name>
    <dbReference type="NCBI Taxonomy" id="550983"/>
    <lineage>
        <taxon>Bacteria</taxon>
        <taxon>Pseudomonadati</taxon>
        <taxon>Bacteroidota</taxon>
        <taxon>Chitinophagia</taxon>
        <taxon>Chitinophagales</taxon>
        <taxon>Chitinophagaceae</taxon>
        <taxon>Niastella</taxon>
    </lineage>
</organism>
<protein>
    <recommendedName>
        <fullName evidence="3">Lanthionine synthetase C family protein</fullName>
    </recommendedName>
</protein>
<evidence type="ECO:0000313" key="2">
    <source>
        <dbReference type="Proteomes" id="UP000192276"/>
    </source>
</evidence>
<keyword evidence="2" id="KW-1185">Reference proteome</keyword>